<dbReference type="InterPro" id="IPR019673">
    <property type="entry name" value="Spore_germination_GerPC"/>
</dbReference>
<dbReference type="EMBL" id="WUUL01000016">
    <property type="protein sequence ID" value="MXQ55575.1"/>
    <property type="molecule type" value="Genomic_DNA"/>
</dbReference>
<evidence type="ECO:0000313" key="3">
    <source>
        <dbReference type="Proteomes" id="UP000430692"/>
    </source>
</evidence>
<evidence type="ECO:0008006" key="4">
    <source>
        <dbReference type="Google" id="ProtNLM"/>
    </source>
</evidence>
<dbReference type="RefSeq" id="WP_160802928.1">
    <property type="nucleotide sequence ID" value="NZ_WUUL01000016.1"/>
</dbReference>
<evidence type="ECO:0000313" key="2">
    <source>
        <dbReference type="EMBL" id="MXQ55575.1"/>
    </source>
</evidence>
<protein>
    <recommendedName>
        <fullName evidence="4">Spore germination protein GerPC</fullName>
    </recommendedName>
</protein>
<keyword evidence="3" id="KW-1185">Reference proteome</keyword>
<comment type="caution">
    <text evidence="2">The sequence shown here is derived from an EMBL/GenBank/DDBJ whole genome shotgun (WGS) entry which is preliminary data.</text>
</comment>
<evidence type="ECO:0000256" key="1">
    <source>
        <dbReference type="SAM" id="MobiDB-lite"/>
    </source>
</evidence>
<organism evidence="2 3">
    <name type="scientific">Shimazuella alba</name>
    <dbReference type="NCBI Taxonomy" id="2690964"/>
    <lineage>
        <taxon>Bacteria</taxon>
        <taxon>Bacillati</taxon>
        <taxon>Bacillota</taxon>
        <taxon>Bacilli</taxon>
        <taxon>Bacillales</taxon>
        <taxon>Thermoactinomycetaceae</taxon>
        <taxon>Shimazuella</taxon>
    </lineage>
</organism>
<feature type="compositionally biased region" description="Polar residues" evidence="1">
    <location>
        <begin position="109"/>
        <end position="122"/>
    </location>
</feature>
<feature type="region of interest" description="Disordered" evidence="1">
    <location>
        <begin position="89"/>
        <end position="122"/>
    </location>
</feature>
<name>A0A6I4W047_9BACL</name>
<dbReference type="Pfam" id="PF10737">
    <property type="entry name" value="GerPC"/>
    <property type="match status" value="1"/>
</dbReference>
<dbReference type="Proteomes" id="UP000430692">
    <property type="component" value="Unassembled WGS sequence"/>
</dbReference>
<gene>
    <name evidence="2" type="ORF">GSM42_17980</name>
</gene>
<dbReference type="AlphaFoldDB" id="A0A6I4W047"/>
<sequence length="122" mass="14268">MYDPYWQYFEYLRQEIEKIRHENELLRKQVEELKPIKVEKMEYKIQELNIQTLSGMLNLGLSLNGDGENISELAEKIIQEEGIAIDFGTKKEQANYPLPDNDEFPDSTAEPQSQNKPHQPEG</sequence>
<reference evidence="2 3" key="1">
    <citation type="submission" date="2019-12" db="EMBL/GenBank/DDBJ databases">
        <title>Whole-genome analyses of novel actinobacteria.</title>
        <authorList>
            <person name="Sahin N."/>
            <person name="Saygin H."/>
        </authorList>
    </citation>
    <scope>NUCLEOTIDE SEQUENCE [LARGE SCALE GENOMIC DNA]</scope>
    <source>
        <strain evidence="2 3">KC615</strain>
    </source>
</reference>
<proteinExistence type="predicted"/>
<accession>A0A6I4W047</accession>